<evidence type="ECO:0000256" key="3">
    <source>
        <dbReference type="ARBA" id="ARBA00022777"/>
    </source>
</evidence>
<dbReference type="Gene3D" id="3.30.200.20">
    <property type="entry name" value="Phosphorylase Kinase, domain 1"/>
    <property type="match status" value="1"/>
</dbReference>
<evidence type="ECO:0000259" key="7">
    <source>
        <dbReference type="PROSITE" id="PS50011"/>
    </source>
</evidence>
<dbReference type="InterPro" id="IPR000719">
    <property type="entry name" value="Prot_kinase_dom"/>
</dbReference>
<keyword evidence="2" id="KW-0547">Nucleotide-binding</keyword>
<feature type="transmembrane region" description="Helical" evidence="6">
    <location>
        <begin position="49"/>
        <end position="70"/>
    </location>
</feature>
<keyword evidence="9" id="KW-1185">Reference proteome</keyword>
<proteinExistence type="predicted"/>
<keyword evidence="4" id="KW-0067">ATP-binding</keyword>
<dbReference type="InterPro" id="IPR011009">
    <property type="entry name" value="Kinase-like_dom_sf"/>
</dbReference>
<evidence type="ECO:0000313" key="9">
    <source>
        <dbReference type="Proteomes" id="UP001589568"/>
    </source>
</evidence>
<organism evidence="8 9">
    <name type="scientific">Nonomuraea salmonea</name>
    <dbReference type="NCBI Taxonomy" id="46181"/>
    <lineage>
        <taxon>Bacteria</taxon>
        <taxon>Bacillati</taxon>
        <taxon>Actinomycetota</taxon>
        <taxon>Actinomycetes</taxon>
        <taxon>Streptosporangiales</taxon>
        <taxon>Streptosporangiaceae</taxon>
        <taxon>Nonomuraea</taxon>
    </lineage>
</organism>
<evidence type="ECO:0000256" key="4">
    <source>
        <dbReference type="ARBA" id="ARBA00022840"/>
    </source>
</evidence>
<feature type="transmembrane region" description="Helical" evidence="6">
    <location>
        <begin position="82"/>
        <end position="102"/>
    </location>
</feature>
<dbReference type="RefSeq" id="WP_379485355.1">
    <property type="nucleotide sequence ID" value="NZ_JBHMCF010000061.1"/>
</dbReference>
<dbReference type="PROSITE" id="PS00108">
    <property type="entry name" value="PROTEIN_KINASE_ST"/>
    <property type="match status" value="1"/>
</dbReference>
<dbReference type="Pfam" id="PF00069">
    <property type="entry name" value="Pkinase"/>
    <property type="match status" value="1"/>
</dbReference>
<dbReference type="CDD" id="cd14014">
    <property type="entry name" value="STKc_PknB_like"/>
    <property type="match status" value="1"/>
</dbReference>
<protein>
    <submittedName>
        <fullName evidence="8">Serine/threonine-protein kinase</fullName>
        <ecNumber evidence="8">2.7.11.1</ecNumber>
    </submittedName>
</protein>
<dbReference type="EC" id="2.7.11.1" evidence="8"/>
<name>A0ABV5P401_9ACTN</name>
<keyword evidence="6" id="KW-0812">Transmembrane</keyword>
<evidence type="ECO:0000256" key="1">
    <source>
        <dbReference type="ARBA" id="ARBA00022679"/>
    </source>
</evidence>
<dbReference type="EMBL" id="JBHMCF010000061">
    <property type="protein sequence ID" value="MFB9477280.1"/>
    <property type="molecule type" value="Genomic_DNA"/>
</dbReference>
<dbReference type="Gene3D" id="1.10.510.10">
    <property type="entry name" value="Transferase(Phosphotransferase) domain 1"/>
    <property type="match status" value="1"/>
</dbReference>
<accession>A0ABV5P401</accession>
<dbReference type="Proteomes" id="UP001589568">
    <property type="component" value="Unassembled WGS sequence"/>
</dbReference>
<evidence type="ECO:0000256" key="6">
    <source>
        <dbReference type="SAM" id="Phobius"/>
    </source>
</evidence>
<reference evidence="8 9" key="1">
    <citation type="submission" date="2024-09" db="EMBL/GenBank/DDBJ databases">
        <authorList>
            <person name="Sun Q."/>
            <person name="Mori K."/>
        </authorList>
    </citation>
    <scope>NUCLEOTIDE SEQUENCE [LARGE SCALE GENOMIC DNA]</scope>
    <source>
        <strain evidence="8 9">JCM 3324</strain>
    </source>
</reference>
<feature type="domain" description="Protein kinase" evidence="7">
    <location>
        <begin position="144"/>
        <end position="391"/>
    </location>
</feature>
<sequence length="391" mass="41960">MSSQLTPNTLTPLRQTLSIAWALVPLLSFGIGTIFVIGSAAARLARQKLWLAASGYLGYFILVMILAPGVNPPPEDRLRDTIAMWLWVLGMCVGGTVHAFFLRKEVFLPKVKSPETTGSAPASDPWATATRTRSPSGLGRIGAYTLLEKISQGGQGVVYLGRAPDGRQVAVKAERFHGGDRERLLFMREVDAARRVPPFSTAPILDMGIEGDTAFIVSEYVPGRSLQQRVRDDGPLDGGGLIRLAIATSAALKAIHAAGVVHRDFKPANVLLGPDGPRVIDFGIAKALDHITITSGGLKGTPPYMSPEQVSGGQISFPSDVFSWASSMYFAATGRLAFGGSTDAQIYQAILHHRPGLHDIPEPLGSLMTACFDQDPRMRPTAEHLLMSLPT</sequence>
<dbReference type="SUPFAM" id="SSF56112">
    <property type="entry name" value="Protein kinase-like (PK-like)"/>
    <property type="match status" value="1"/>
</dbReference>
<keyword evidence="3 8" id="KW-0418">Kinase</keyword>
<dbReference type="PANTHER" id="PTHR43289">
    <property type="entry name" value="MITOGEN-ACTIVATED PROTEIN KINASE KINASE KINASE 20-RELATED"/>
    <property type="match status" value="1"/>
</dbReference>
<keyword evidence="6" id="KW-0472">Membrane</keyword>
<evidence type="ECO:0000256" key="5">
    <source>
        <dbReference type="SAM" id="MobiDB-lite"/>
    </source>
</evidence>
<comment type="caution">
    <text evidence="8">The sequence shown here is derived from an EMBL/GenBank/DDBJ whole genome shotgun (WGS) entry which is preliminary data.</text>
</comment>
<dbReference type="PANTHER" id="PTHR43289:SF34">
    <property type="entry name" value="SERINE_THREONINE-PROTEIN KINASE YBDM-RELATED"/>
    <property type="match status" value="1"/>
</dbReference>
<feature type="transmembrane region" description="Helical" evidence="6">
    <location>
        <begin position="20"/>
        <end position="42"/>
    </location>
</feature>
<dbReference type="GO" id="GO:0004674">
    <property type="term" value="F:protein serine/threonine kinase activity"/>
    <property type="evidence" value="ECO:0007669"/>
    <property type="project" value="UniProtKB-EC"/>
</dbReference>
<keyword evidence="6" id="KW-1133">Transmembrane helix</keyword>
<keyword evidence="1 8" id="KW-0808">Transferase</keyword>
<feature type="region of interest" description="Disordered" evidence="5">
    <location>
        <begin position="113"/>
        <end position="134"/>
    </location>
</feature>
<evidence type="ECO:0000313" key="8">
    <source>
        <dbReference type="EMBL" id="MFB9477280.1"/>
    </source>
</evidence>
<gene>
    <name evidence="8" type="ORF">ACFFR3_47965</name>
</gene>
<dbReference type="InterPro" id="IPR008271">
    <property type="entry name" value="Ser/Thr_kinase_AS"/>
</dbReference>
<evidence type="ECO:0000256" key="2">
    <source>
        <dbReference type="ARBA" id="ARBA00022741"/>
    </source>
</evidence>
<dbReference type="PROSITE" id="PS50011">
    <property type="entry name" value="PROTEIN_KINASE_DOM"/>
    <property type="match status" value="1"/>
</dbReference>